<proteinExistence type="predicted"/>
<accession>A0A2H1WMA9</accession>
<evidence type="ECO:0000313" key="2">
    <source>
        <dbReference type="EMBL" id="SOQ54199.1"/>
    </source>
</evidence>
<keyword evidence="1" id="KW-1133">Transmembrane helix</keyword>
<organism evidence="2">
    <name type="scientific">Spodoptera frugiperda</name>
    <name type="common">Fall armyworm</name>
    <dbReference type="NCBI Taxonomy" id="7108"/>
    <lineage>
        <taxon>Eukaryota</taxon>
        <taxon>Metazoa</taxon>
        <taxon>Ecdysozoa</taxon>
        <taxon>Arthropoda</taxon>
        <taxon>Hexapoda</taxon>
        <taxon>Insecta</taxon>
        <taxon>Pterygota</taxon>
        <taxon>Neoptera</taxon>
        <taxon>Endopterygota</taxon>
        <taxon>Lepidoptera</taxon>
        <taxon>Glossata</taxon>
        <taxon>Ditrysia</taxon>
        <taxon>Noctuoidea</taxon>
        <taxon>Noctuidae</taxon>
        <taxon>Amphipyrinae</taxon>
        <taxon>Spodoptera</taxon>
    </lineage>
</organism>
<evidence type="ECO:0000256" key="1">
    <source>
        <dbReference type="SAM" id="Phobius"/>
    </source>
</evidence>
<keyword evidence="1" id="KW-0472">Membrane</keyword>
<dbReference type="EMBL" id="ODYU01009631">
    <property type="protein sequence ID" value="SOQ54199.1"/>
    <property type="molecule type" value="Genomic_DNA"/>
</dbReference>
<name>A0A2H1WMA9_SPOFR</name>
<dbReference type="AlphaFoldDB" id="A0A2H1WMA9"/>
<protein>
    <submittedName>
        <fullName evidence="2">SFRICE_032663</fullName>
    </submittedName>
</protein>
<keyword evidence="1" id="KW-0812">Transmembrane</keyword>
<feature type="transmembrane region" description="Helical" evidence="1">
    <location>
        <begin position="21"/>
        <end position="40"/>
    </location>
</feature>
<sequence>MVKSGCILYRSITCRNVQLRLPLWGIYVFLGEHIALVDFVKVMQRRGLLTAGEYAIVAVDDEIYDPSTAAITHAAMLEAHIHEQHSATHDAVIVVLLLTSRSWPEY</sequence>
<reference evidence="2" key="1">
    <citation type="submission" date="2016-07" db="EMBL/GenBank/DDBJ databases">
        <authorList>
            <person name="Bretaudeau A."/>
        </authorList>
    </citation>
    <scope>NUCLEOTIDE SEQUENCE</scope>
    <source>
        <strain evidence="2">Rice</strain>
        <tissue evidence="2">Whole body</tissue>
    </source>
</reference>
<gene>
    <name evidence="2" type="ORF">SFRICE_032663</name>
</gene>